<dbReference type="PANTHER" id="PTHR22812">
    <property type="entry name" value="CHROMOBOX PROTEIN"/>
    <property type="match status" value="1"/>
</dbReference>
<keyword evidence="2" id="KW-0539">Nucleus</keyword>
<reference evidence="5 7" key="1">
    <citation type="submission" date="2017-06" db="EMBL/GenBank/DDBJ databases">
        <title>A platform for efficient transgenesis in Macrostomum lignano, a flatworm model organism for stem cell research.</title>
        <authorList>
            <person name="Berezikov E."/>
        </authorList>
    </citation>
    <scope>NUCLEOTIDE SEQUENCE [LARGE SCALE GENOMIC DNA]</scope>
    <source>
        <strain evidence="5">DV1</strain>
        <tissue evidence="5">Whole organism</tissue>
    </source>
</reference>
<dbReference type="STRING" id="282301.A0A267DTT0"/>
<comment type="subcellular location">
    <subcellularLocation>
        <location evidence="1">Nucleus</location>
    </subcellularLocation>
</comment>
<comment type="caution">
    <text evidence="5">The sequence shown here is derived from an EMBL/GenBank/DDBJ whole genome shotgun (WGS) entry which is preliminary data.</text>
</comment>
<dbReference type="Gene3D" id="1.25.40.20">
    <property type="entry name" value="Ankyrin repeat-containing domain"/>
    <property type="match status" value="1"/>
</dbReference>
<feature type="domain" description="Chromo" evidence="4">
    <location>
        <begin position="55"/>
        <end position="114"/>
    </location>
</feature>
<dbReference type="Pfam" id="PF00385">
    <property type="entry name" value="Chromo"/>
    <property type="match status" value="1"/>
</dbReference>
<dbReference type="CDD" id="cd00024">
    <property type="entry name" value="CD_CSD"/>
    <property type="match status" value="1"/>
</dbReference>
<dbReference type="SMART" id="SM00298">
    <property type="entry name" value="CHROMO"/>
    <property type="match status" value="1"/>
</dbReference>
<feature type="compositionally biased region" description="Low complexity" evidence="3">
    <location>
        <begin position="208"/>
        <end position="229"/>
    </location>
</feature>
<name>A0A267DTT0_9PLAT</name>
<evidence type="ECO:0000256" key="1">
    <source>
        <dbReference type="ARBA" id="ARBA00004123"/>
    </source>
</evidence>
<dbReference type="InterPro" id="IPR002110">
    <property type="entry name" value="Ankyrin_rpt"/>
</dbReference>
<dbReference type="InterPro" id="IPR000953">
    <property type="entry name" value="Chromo/chromo_shadow_dom"/>
</dbReference>
<evidence type="ECO:0000256" key="2">
    <source>
        <dbReference type="ARBA" id="ARBA00023242"/>
    </source>
</evidence>
<dbReference type="SMART" id="SM00248">
    <property type="entry name" value="ANK"/>
    <property type="match status" value="3"/>
</dbReference>
<dbReference type="EMBL" id="NIVC01002295">
    <property type="protein sequence ID" value="PAA59118.1"/>
    <property type="molecule type" value="Genomic_DNA"/>
</dbReference>
<dbReference type="Proteomes" id="UP000215902">
    <property type="component" value="Unassembled WGS sequence"/>
</dbReference>
<dbReference type="PROSITE" id="PS00598">
    <property type="entry name" value="CHROMO_1"/>
    <property type="match status" value="1"/>
</dbReference>
<dbReference type="EMBL" id="NIVC01003195">
    <property type="protein sequence ID" value="PAA52711.1"/>
    <property type="molecule type" value="Genomic_DNA"/>
</dbReference>
<evidence type="ECO:0000313" key="6">
    <source>
        <dbReference type="EMBL" id="PAA59118.1"/>
    </source>
</evidence>
<dbReference type="InterPro" id="IPR016197">
    <property type="entry name" value="Chromo-like_dom_sf"/>
</dbReference>
<evidence type="ECO:0000256" key="3">
    <source>
        <dbReference type="SAM" id="MobiDB-lite"/>
    </source>
</evidence>
<keyword evidence="7" id="KW-1185">Reference proteome</keyword>
<dbReference type="PROSITE" id="PS50013">
    <property type="entry name" value="CHROMO_2"/>
    <property type="match status" value="1"/>
</dbReference>
<feature type="compositionally biased region" description="Low complexity" evidence="3">
    <location>
        <begin position="353"/>
        <end position="368"/>
    </location>
</feature>
<evidence type="ECO:0000259" key="4">
    <source>
        <dbReference type="PROSITE" id="PS50013"/>
    </source>
</evidence>
<feature type="compositionally biased region" description="Low complexity" evidence="3">
    <location>
        <begin position="107"/>
        <end position="132"/>
    </location>
</feature>
<dbReference type="SUPFAM" id="SSF54160">
    <property type="entry name" value="Chromo domain-like"/>
    <property type="match status" value="1"/>
</dbReference>
<feature type="region of interest" description="Disordered" evidence="3">
    <location>
        <begin position="322"/>
        <end position="368"/>
    </location>
</feature>
<sequence>METTARRPSNCGAASGTVAAVAAASAVKAGGVSGGLGTKSAPSPPSASNNGDDLYVVGKILAEKTENGMSYFKVRWKNYPPSNDTWEPEDNLTVVSDMIQAFRSARASKLSSGSSSNRASTGGNSNSSNSSGSRKRPAPKRWDQGSSTTAAAAAMHLPTTGGGSAKTNKLVDSLDENRPKSRRRLNGGSGVSVGRESEDASAEDTTGEEGNSNNSEGGSSFANSIGSSSTLEIEGKPTVSAAAATTGSGGQVLKDSTIASAATVGESVQPPTPTQQSASSASSTKPSQHQSPLLADLLGSAKRDSTAAATASASASAAASAAGDASDERSDKAASATASAVSSTPTPPPPPQQQQQPSTSSSASVSTTPIEETAADFRYVANQAELLRAHLAGQAARLPPNRPPPLSWPLLCRAVERGDWPAVSRTVSQQEPQLTIADLQRLLCLAVARGHACIVDLLLDTAGTVAHLSETIDIDCRSSESGLTLLMLAVERDSPALVHRLLLAGADPNLLCPAGNSTLQRAIKLRKPHLVDALCSLGGVDFGVETCEGQTPLRYARRACPQSAAVLQLYVGHLCRTMHDHLADHLARLGFAPAALLFAPRYLRPQPGLVCQVRFRLPEEEASKYGHAVALLHCRQRPCSALMRRQPCPDPISMHCWLSDGPCLVESVQLNGAIQRSLTACGAPFLTALTGPTAGENCLRIAFPRSSASACVAGEAAELRSTLASSSASAGLCGLRIGVFAFRLSALPPAGAAD</sequence>
<dbReference type="InterPro" id="IPR051219">
    <property type="entry name" value="Heterochromatin_chromo-domain"/>
</dbReference>
<evidence type="ECO:0000313" key="7">
    <source>
        <dbReference type="Proteomes" id="UP000215902"/>
    </source>
</evidence>
<dbReference type="InterPro" id="IPR023779">
    <property type="entry name" value="Chromodomain_CS"/>
</dbReference>
<gene>
    <name evidence="6" type="ORF">BOX15_Mlig014748g1</name>
    <name evidence="5" type="ORF">BOX15_Mlig017043g1</name>
</gene>
<dbReference type="InterPro" id="IPR036770">
    <property type="entry name" value="Ankyrin_rpt-contain_sf"/>
</dbReference>
<dbReference type="InterPro" id="IPR023780">
    <property type="entry name" value="Chromo_domain"/>
</dbReference>
<accession>A0A267DTT0</accession>
<dbReference type="AlphaFoldDB" id="A0A267DTT0"/>
<proteinExistence type="predicted"/>
<feature type="region of interest" description="Disordered" evidence="3">
    <location>
        <begin position="107"/>
        <end position="291"/>
    </location>
</feature>
<organism evidence="5 7">
    <name type="scientific">Macrostomum lignano</name>
    <dbReference type="NCBI Taxonomy" id="282301"/>
    <lineage>
        <taxon>Eukaryota</taxon>
        <taxon>Metazoa</taxon>
        <taxon>Spiralia</taxon>
        <taxon>Lophotrochozoa</taxon>
        <taxon>Platyhelminthes</taxon>
        <taxon>Rhabditophora</taxon>
        <taxon>Macrostomorpha</taxon>
        <taxon>Macrostomida</taxon>
        <taxon>Macrostomidae</taxon>
        <taxon>Macrostomum</taxon>
    </lineage>
</organism>
<dbReference type="Pfam" id="PF12796">
    <property type="entry name" value="Ank_2"/>
    <property type="match status" value="1"/>
</dbReference>
<dbReference type="Gene3D" id="2.40.50.40">
    <property type="match status" value="1"/>
</dbReference>
<dbReference type="SUPFAM" id="SSF48403">
    <property type="entry name" value="Ankyrin repeat"/>
    <property type="match status" value="1"/>
</dbReference>
<protein>
    <recommendedName>
        <fullName evidence="4">Chromo domain-containing protein</fullName>
    </recommendedName>
</protein>
<feature type="compositionally biased region" description="Low complexity" evidence="3">
    <location>
        <begin position="274"/>
        <end position="291"/>
    </location>
</feature>
<feature type="region of interest" description="Disordered" evidence="3">
    <location>
        <begin position="31"/>
        <end position="52"/>
    </location>
</feature>
<feature type="compositionally biased region" description="Low complexity" evidence="3">
    <location>
        <begin position="333"/>
        <end position="344"/>
    </location>
</feature>
<dbReference type="OrthoDB" id="1918685at2759"/>
<evidence type="ECO:0000313" key="5">
    <source>
        <dbReference type="EMBL" id="PAA52711.1"/>
    </source>
</evidence>
<dbReference type="GO" id="GO:0005634">
    <property type="term" value="C:nucleus"/>
    <property type="evidence" value="ECO:0007669"/>
    <property type="project" value="UniProtKB-SubCell"/>
</dbReference>